<keyword evidence="1" id="KW-0812">Transmembrane</keyword>
<organism evidence="2 3">
    <name type="scientific">Autumnicola tepida</name>
    <dbReference type="NCBI Taxonomy" id="3075595"/>
    <lineage>
        <taxon>Bacteria</taxon>
        <taxon>Pseudomonadati</taxon>
        <taxon>Bacteroidota</taxon>
        <taxon>Flavobacteriia</taxon>
        <taxon>Flavobacteriales</taxon>
        <taxon>Flavobacteriaceae</taxon>
        <taxon>Autumnicola</taxon>
    </lineage>
</organism>
<protein>
    <submittedName>
        <fullName evidence="2">Uncharacterized protein</fullName>
    </submittedName>
</protein>
<name>A0ABU3CB38_9FLAO</name>
<keyword evidence="1" id="KW-1133">Transmembrane helix</keyword>
<keyword evidence="3" id="KW-1185">Reference proteome</keyword>
<comment type="caution">
    <text evidence="2">The sequence shown here is derived from an EMBL/GenBank/DDBJ whole genome shotgun (WGS) entry which is preliminary data.</text>
</comment>
<reference evidence="2 3" key="1">
    <citation type="submission" date="2023-09" db="EMBL/GenBank/DDBJ databases">
        <authorList>
            <person name="Rey-Velasco X."/>
        </authorList>
    </citation>
    <scope>NUCLEOTIDE SEQUENCE [LARGE SCALE GENOMIC DNA]</scope>
    <source>
        <strain evidence="2 3">F363</strain>
    </source>
</reference>
<feature type="transmembrane region" description="Helical" evidence="1">
    <location>
        <begin position="12"/>
        <end position="29"/>
    </location>
</feature>
<evidence type="ECO:0000313" key="3">
    <source>
        <dbReference type="Proteomes" id="UP001262889"/>
    </source>
</evidence>
<dbReference type="Proteomes" id="UP001262889">
    <property type="component" value="Unassembled WGS sequence"/>
</dbReference>
<evidence type="ECO:0000256" key="1">
    <source>
        <dbReference type="SAM" id="Phobius"/>
    </source>
</evidence>
<gene>
    <name evidence="2" type="ORF">RM553_10485</name>
</gene>
<keyword evidence="1" id="KW-0472">Membrane</keyword>
<dbReference type="RefSeq" id="WP_311534875.1">
    <property type="nucleotide sequence ID" value="NZ_JAVRHQ010000011.1"/>
</dbReference>
<proteinExistence type="predicted"/>
<sequence>MTNIISTHRKKFLCLPSEILGLILLVFLWQDVRFKPSNKRVREEVTLSRNFRDLHKKSNLSYLKSLPVQFYYENEALV</sequence>
<accession>A0ABU3CB38</accession>
<dbReference type="EMBL" id="JAVRHQ010000011">
    <property type="protein sequence ID" value="MDT0643255.1"/>
    <property type="molecule type" value="Genomic_DNA"/>
</dbReference>
<evidence type="ECO:0000313" key="2">
    <source>
        <dbReference type="EMBL" id="MDT0643255.1"/>
    </source>
</evidence>